<proteinExistence type="predicted"/>
<keyword evidence="1" id="KW-0645">Protease</keyword>
<feature type="non-terminal residue" evidence="1">
    <location>
        <position position="896"/>
    </location>
</feature>
<accession>A0ACC1K474</accession>
<keyword evidence="2" id="KW-1185">Reference proteome</keyword>
<comment type="caution">
    <text evidence="1">The sequence shown here is derived from an EMBL/GenBank/DDBJ whole genome shotgun (WGS) entry which is preliminary data.</text>
</comment>
<dbReference type="EC" id="3.4.24.56" evidence="1"/>
<evidence type="ECO:0000313" key="1">
    <source>
        <dbReference type="EMBL" id="KAJ2773294.1"/>
    </source>
</evidence>
<sequence length="896" mass="98028">MQHRLFLRALLGLLLLVLHRLYSTRNAAHQPEQPASSLHPQPHLRPWASAPFVARKTASQGLPFAEYAGVLEQSENDPREHRLIRLPNNLVVACVRDPDASTAAAVLSVNIGSLANPPELPGLAHFLEHMLFMGTEKYPGENEYTQFLANNSGTHNAFTSDTQTTYYFGIPNGALDGALDRFSRFFIDPLLAPGGVDREVRAVDSEYKGNLRSDGWRMMHLVAALADPAHPYSRFRIGSLESLRDAARERGLDPRDEVAALHARYYSADIMKLAIVGNYSTDQLVEWAVDKFSGVPSKGDTRPPHSGHPLGPATLGQTVHFETIADHHILSLQFALPELKAMYRADPRHYIMSLLSRDGPGSLLAFLKAQGWATSIHGHSGDSEGFSILPVDLTLTPTGLAHYTDVLRALFAYVRMLEHHGPQKWIHDELRTIDDLQHRFLDKSEALDWAMYLAGAGHNEHMDPAHFLTKDTLLRDFDAGAVAGVLRLLRPENSLILVGAQAHSGVRCELEEKYFGTRYHVAGLPAGLVGDRPADWRVPYGFHLPARNGFLPQSTAVVTAKAPAADVAPAPTLLRRTNATELWFKQDDQFAAPRGDIRVHIKVANRPSAAAAAVAARILDYSVNEVLRGELYAASRAGLGYSVTVSKSAVTIDASGFSDRLPHLVETIVRRLRSFKVPAHTFNTGLTETRQYYQNQHYVQPYRQLAGLSTNLGYAASLPLSALEAAVDRVAIGDVQALMDAAFEQARTTVLVAGNFNEADALAVGASVESILGAQPLPGYLAAANRAVAYEPGHFLVQQRALDAGTPNSAARTTVYLGHAASAKERTVAHVLARLLHEPFFDQLRTKEQLGYIVGAGGSDFVGGRAVVSLVVQGEANPAFLALRVQRFLRDFRQHL</sequence>
<keyword evidence="1" id="KW-0482">Metalloprotease</keyword>
<dbReference type="EMBL" id="JANBUJ010000244">
    <property type="protein sequence ID" value="KAJ2773294.1"/>
    <property type="molecule type" value="Genomic_DNA"/>
</dbReference>
<protein>
    <submittedName>
        <fullName evidence="1">Metalloprotease</fullName>
        <ecNumber evidence="1">3.4.24.56</ecNumber>
    </submittedName>
</protein>
<gene>
    <name evidence="1" type="primary">STE23_1</name>
    <name evidence="1" type="ORF">IWQ57_001364</name>
</gene>
<reference evidence="1" key="1">
    <citation type="submission" date="2022-07" db="EMBL/GenBank/DDBJ databases">
        <title>Phylogenomic reconstructions and comparative analyses of Kickxellomycotina fungi.</title>
        <authorList>
            <person name="Reynolds N.K."/>
            <person name="Stajich J.E."/>
            <person name="Barry K."/>
            <person name="Grigoriev I.V."/>
            <person name="Crous P."/>
            <person name="Smith M.E."/>
        </authorList>
    </citation>
    <scope>NUCLEOTIDE SEQUENCE</scope>
    <source>
        <strain evidence="1">CBS 109366</strain>
    </source>
</reference>
<name>A0ACC1K474_9FUNG</name>
<keyword evidence="1" id="KW-0378">Hydrolase</keyword>
<organism evidence="1 2">
    <name type="scientific">Coemansia nantahalensis</name>
    <dbReference type="NCBI Taxonomy" id="2789366"/>
    <lineage>
        <taxon>Eukaryota</taxon>
        <taxon>Fungi</taxon>
        <taxon>Fungi incertae sedis</taxon>
        <taxon>Zoopagomycota</taxon>
        <taxon>Kickxellomycotina</taxon>
        <taxon>Kickxellomycetes</taxon>
        <taxon>Kickxellales</taxon>
        <taxon>Kickxellaceae</taxon>
        <taxon>Coemansia</taxon>
    </lineage>
</organism>
<evidence type="ECO:0000313" key="2">
    <source>
        <dbReference type="Proteomes" id="UP001140234"/>
    </source>
</evidence>
<dbReference type="Proteomes" id="UP001140234">
    <property type="component" value="Unassembled WGS sequence"/>
</dbReference>